<reference evidence="2" key="1">
    <citation type="journal article" date="2014" name="Genome Announc.">
        <title>De novo whole-genome sequence and genome annotation of Lichtheimia ramosa.</title>
        <authorList>
            <person name="Linde J."/>
            <person name="Schwartze V."/>
            <person name="Binder U."/>
            <person name="Lass-Florl C."/>
            <person name="Voigt K."/>
            <person name="Horn F."/>
        </authorList>
    </citation>
    <scope>NUCLEOTIDE SEQUENCE</scope>
    <source>
        <strain evidence="2">JMRC FSU:6197</strain>
    </source>
</reference>
<gene>
    <name evidence="2" type="ORF">LRAMOSA03384</name>
</gene>
<evidence type="ECO:0000313" key="2">
    <source>
        <dbReference type="EMBL" id="CDS11121.1"/>
    </source>
</evidence>
<feature type="region of interest" description="Disordered" evidence="1">
    <location>
        <begin position="95"/>
        <end position="155"/>
    </location>
</feature>
<feature type="compositionally biased region" description="Polar residues" evidence="1">
    <location>
        <begin position="104"/>
        <end position="133"/>
    </location>
</feature>
<feature type="region of interest" description="Disordered" evidence="1">
    <location>
        <begin position="203"/>
        <end position="231"/>
    </location>
</feature>
<name>A0A077WU55_9FUNG</name>
<dbReference type="AlphaFoldDB" id="A0A077WU55"/>
<dbReference type="OrthoDB" id="2417670at2759"/>
<feature type="compositionally biased region" description="Low complexity" evidence="1">
    <location>
        <begin position="44"/>
        <end position="56"/>
    </location>
</feature>
<feature type="region of interest" description="Disordered" evidence="1">
    <location>
        <begin position="1"/>
        <end position="75"/>
    </location>
</feature>
<dbReference type="EMBL" id="LK023346">
    <property type="protein sequence ID" value="CDS11121.1"/>
    <property type="molecule type" value="Genomic_DNA"/>
</dbReference>
<sequence>MVMNENNDTTTTTITTGQAPLPPISHLLNNHHKHRSPPPKTIAQQQQHSHSFSCSQDTLSSLPPLQGNDPPARRSQVYDTHYAVAPWRKRSFDHHSTTIMDPHPNQQEQSAPSTSFSPIQRHTRSLSMTSAPPASSWMADETSTTTTTSQVKEDDMLISRTQVVFDASGQPILKRKRGRPPSKHNTWQGGWVFLAPTVWTVQSCPQPPPPPTSSSNTDPTNKSDMHDSMTAFTSSDLDMVLPMPRKKRGRKPKHNLAGHSCFVWRDIPSQTSVKKTTSM</sequence>
<protein>
    <submittedName>
        <fullName evidence="2">Uncharacterized protein</fullName>
    </submittedName>
</protein>
<proteinExistence type="predicted"/>
<accession>A0A077WU55</accession>
<evidence type="ECO:0000256" key="1">
    <source>
        <dbReference type="SAM" id="MobiDB-lite"/>
    </source>
</evidence>
<organism evidence="2">
    <name type="scientific">Lichtheimia ramosa</name>
    <dbReference type="NCBI Taxonomy" id="688394"/>
    <lineage>
        <taxon>Eukaryota</taxon>
        <taxon>Fungi</taxon>
        <taxon>Fungi incertae sedis</taxon>
        <taxon>Mucoromycota</taxon>
        <taxon>Mucoromycotina</taxon>
        <taxon>Mucoromycetes</taxon>
        <taxon>Mucorales</taxon>
        <taxon>Lichtheimiaceae</taxon>
        <taxon>Lichtheimia</taxon>
    </lineage>
</organism>